<sequence>MNIKRLLTITGLCLGGILHAQENEDYVVTMERDTIFGKITSVTDKKLKIKTATTKRTFRPNEVFRAMDNKKVYAPSRVEYGLERVPGIEPKLYHFSERKATKPPTFAEVITDGEIVLYYFIKTSTAMAPAGFAGGQHMPGMFFTSNQKNYFAIKKSTGDAIEIKKSGFYLFGNMSKKKIAINLAKLIEDEAEWMKKFEEEDSLNLDRFIEYIEGYNKLRKAKGHDPERYDFQIF</sequence>
<reference evidence="1 2" key="1">
    <citation type="submission" date="2020-08" db="EMBL/GenBank/DDBJ databases">
        <title>Sphingobacterium sp. DN00404 isolated from aquaculture water.</title>
        <authorList>
            <person name="Zhang M."/>
        </authorList>
    </citation>
    <scope>NUCLEOTIDE SEQUENCE [LARGE SCALE GENOMIC DNA]</scope>
    <source>
        <strain evidence="1 2">DN00404</strain>
    </source>
</reference>
<evidence type="ECO:0008006" key="3">
    <source>
        <dbReference type="Google" id="ProtNLM"/>
    </source>
</evidence>
<organism evidence="1 2">
    <name type="scientific">Sphingobacterium micropteri</name>
    <dbReference type="NCBI Taxonomy" id="2763501"/>
    <lineage>
        <taxon>Bacteria</taxon>
        <taxon>Pseudomonadati</taxon>
        <taxon>Bacteroidota</taxon>
        <taxon>Sphingobacteriia</taxon>
        <taxon>Sphingobacteriales</taxon>
        <taxon>Sphingobacteriaceae</taxon>
        <taxon>Sphingobacterium</taxon>
    </lineage>
</organism>
<evidence type="ECO:0000313" key="2">
    <source>
        <dbReference type="Proteomes" id="UP000602759"/>
    </source>
</evidence>
<dbReference type="EMBL" id="JACOIK010000003">
    <property type="protein sequence ID" value="MBD1432340.1"/>
    <property type="molecule type" value="Genomic_DNA"/>
</dbReference>
<dbReference type="Proteomes" id="UP000602759">
    <property type="component" value="Unassembled WGS sequence"/>
</dbReference>
<evidence type="ECO:0000313" key="1">
    <source>
        <dbReference type="EMBL" id="MBD1432340.1"/>
    </source>
</evidence>
<dbReference type="RefSeq" id="WP_190993351.1">
    <property type="nucleotide sequence ID" value="NZ_JACOIK010000003.1"/>
</dbReference>
<comment type="caution">
    <text evidence="1">The sequence shown here is derived from an EMBL/GenBank/DDBJ whole genome shotgun (WGS) entry which is preliminary data.</text>
</comment>
<gene>
    <name evidence="1" type="ORF">H8B06_05850</name>
</gene>
<protein>
    <recommendedName>
        <fullName evidence="3">GLPGLI family protein</fullName>
    </recommendedName>
</protein>
<accession>A0ABR7YLY6</accession>
<proteinExistence type="predicted"/>
<name>A0ABR7YLY6_9SPHI</name>
<keyword evidence="2" id="KW-1185">Reference proteome</keyword>